<comment type="caution">
    <text evidence="2">The sequence shown here is derived from an EMBL/GenBank/DDBJ whole genome shotgun (WGS) entry which is preliminary data.</text>
</comment>
<reference evidence="2 3" key="1">
    <citation type="submission" date="2024-01" db="EMBL/GenBank/DDBJ databases">
        <title>Genome assemblies of Stephania.</title>
        <authorList>
            <person name="Yang L."/>
        </authorList>
    </citation>
    <scope>NUCLEOTIDE SEQUENCE [LARGE SCALE GENOMIC DNA]</scope>
    <source>
        <strain evidence="2">JXDWG</strain>
        <tissue evidence="2">Leaf</tissue>
    </source>
</reference>
<evidence type="ECO:0000313" key="2">
    <source>
        <dbReference type="EMBL" id="KAK9083913.1"/>
    </source>
</evidence>
<protein>
    <recommendedName>
        <fullName evidence="4">Transmembrane protein</fullName>
    </recommendedName>
</protein>
<keyword evidence="1" id="KW-0472">Membrane</keyword>
<evidence type="ECO:0000256" key="1">
    <source>
        <dbReference type="SAM" id="Phobius"/>
    </source>
</evidence>
<evidence type="ECO:0000313" key="3">
    <source>
        <dbReference type="Proteomes" id="UP001419268"/>
    </source>
</evidence>
<accession>A0AAP0E2R4</accession>
<keyword evidence="3" id="KW-1185">Reference proteome</keyword>
<evidence type="ECO:0008006" key="4">
    <source>
        <dbReference type="Google" id="ProtNLM"/>
    </source>
</evidence>
<feature type="transmembrane region" description="Helical" evidence="1">
    <location>
        <begin position="29"/>
        <end position="47"/>
    </location>
</feature>
<dbReference type="EMBL" id="JBBNAG010000013">
    <property type="protein sequence ID" value="KAK9083913.1"/>
    <property type="molecule type" value="Genomic_DNA"/>
</dbReference>
<dbReference type="Proteomes" id="UP001419268">
    <property type="component" value="Unassembled WGS sequence"/>
</dbReference>
<sequence>MCFSSSTPLSTDCYCYAFVHCPILVAREYLVIALIHIPCYAFFALVVKIKTLIFSTFFPRSLMGALRNRGADEEGMI</sequence>
<proteinExistence type="predicted"/>
<organism evidence="2 3">
    <name type="scientific">Stephania cephalantha</name>
    <dbReference type="NCBI Taxonomy" id="152367"/>
    <lineage>
        <taxon>Eukaryota</taxon>
        <taxon>Viridiplantae</taxon>
        <taxon>Streptophyta</taxon>
        <taxon>Embryophyta</taxon>
        <taxon>Tracheophyta</taxon>
        <taxon>Spermatophyta</taxon>
        <taxon>Magnoliopsida</taxon>
        <taxon>Ranunculales</taxon>
        <taxon>Menispermaceae</taxon>
        <taxon>Menispermoideae</taxon>
        <taxon>Cissampelideae</taxon>
        <taxon>Stephania</taxon>
    </lineage>
</organism>
<gene>
    <name evidence="2" type="ORF">Scep_030384</name>
</gene>
<keyword evidence="1" id="KW-0812">Transmembrane</keyword>
<name>A0AAP0E2R4_9MAGN</name>
<dbReference type="AlphaFoldDB" id="A0AAP0E2R4"/>
<keyword evidence="1" id="KW-1133">Transmembrane helix</keyword>